<dbReference type="HOGENOM" id="CLU_010194_1_2_12"/>
<dbReference type="PANTHER" id="PTHR42879">
    <property type="entry name" value="3-OXOACYL-(ACYL-CARRIER-PROTEIN) REDUCTASE"/>
    <property type="match status" value="1"/>
</dbReference>
<name>V5WDF4_9SPIO</name>
<dbReference type="PANTHER" id="PTHR42879:SF2">
    <property type="entry name" value="3-OXOACYL-[ACYL-CARRIER-PROTEIN] REDUCTASE FABG"/>
    <property type="match status" value="1"/>
</dbReference>
<comment type="similarity">
    <text evidence="1">Belongs to the short-chain dehydrogenases/reductases (SDR) family.</text>
</comment>
<dbReference type="PRINTS" id="PR00081">
    <property type="entry name" value="GDHRDH"/>
</dbReference>
<dbReference type="Proteomes" id="UP000018680">
    <property type="component" value="Chromosome"/>
</dbReference>
<dbReference type="Gene3D" id="3.40.50.720">
    <property type="entry name" value="NAD(P)-binding Rossmann-like Domain"/>
    <property type="match status" value="1"/>
</dbReference>
<evidence type="ECO:0000313" key="2">
    <source>
        <dbReference type="EMBL" id="AHC13822.1"/>
    </source>
</evidence>
<keyword evidence="3" id="KW-1185">Reference proteome</keyword>
<evidence type="ECO:0000256" key="1">
    <source>
        <dbReference type="ARBA" id="ARBA00006484"/>
    </source>
</evidence>
<proteinExistence type="inferred from homology"/>
<organism evidence="2 3">
    <name type="scientific">Salinispira pacifica</name>
    <dbReference type="NCBI Taxonomy" id="1307761"/>
    <lineage>
        <taxon>Bacteria</taxon>
        <taxon>Pseudomonadati</taxon>
        <taxon>Spirochaetota</taxon>
        <taxon>Spirochaetia</taxon>
        <taxon>Spirochaetales</taxon>
        <taxon>Spirochaetaceae</taxon>
        <taxon>Salinispira</taxon>
    </lineage>
</organism>
<gene>
    <name evidence="2" type="ORF">L21SP2_0390</name>
</gene>
<dbReference type="STRING" id="1307761.L21SP2_0390"/>
<reference evidence="2 3" key="1">
    <citation type="journal article" date="2015" name="Stand. Genomic Sci.">
        <title>Complete genome sequence and description of Salinispira pacifica gen. nov., sp. nov., a novel spirochaete isolated form a hypersaline microbial mat.</title>
        <authorList>
            <person name="Ben Hania W."/>
            <person name="Joseph M."/>
            <person name="Schumann P."/>
            <person name="Bunk B."/>
            <person name="Fiebig A."/>
            <person name="Sproer C."/>
            <person name="Klenk H.P."/>
            <person name="Fardeau M.L."/>
            <person name="Spring S."/>
        </authorList>
    </citation>
    <scope>NUCLEOTIDE SEQUENCE [LARGE SCALE GENOMIC DNA]</scope>
    <source>
        <strain evidence="2 3">L21-RPul-D2</strain>
    </source>
</reference>
<dbReference type="InterPro" id="IPR002347">
    <property type="entry name" value="SDR_fam"/>
</dbReference>
<dbReference type="SUPFAM" id="SSF51735">
    <property type="entry name" value="NAD(P)-binding Rossmann-fold domains"/>
    <property type="match status" value="1"/>
</dbReference>
<dbReference type="RefSeq" id="WP_024266754.1">
    <property type="nucleotide sequence ID" value="NC_023035.1"/>
</dbReference>
<dbReference type="eggNOG" id="COG1028">
    <property type="taxonomic scope" value="Bacteria"/>
</dbReference>
<sequence>MKTYVIAGGNSEIALNSILQLQAQSSDDLRIIAYTRSQPRTEISQVETLEWDAEEAFPGIPDDVESVDGFLYAPGTINLKPFKSLSAETFMKDMQINCFAAIPALQQVLPLMKEGGDVLFYSSIAAQTGMAYHSSIAAAKAAVEGLIRSLSAEYAGTNIRFNAIALSLTDTPLAAKFISSEKKLQAMEERHPLKQIGNPEQVGRMSAAILQGEYSWMTGQVLHLDGGMSVIR</sequence>
<protein>
    <submittedName>
        <fullName evidence="2">Dehydrogenase</fullName>
    </submittedName>
</protein>
<dbReference type="InterPro" id="IPR050259">
    <property type="entry name" value="SDR"/>
</dbReference>
<dbReference type="KEGG" id="slr:L21SP2_0390"/>
<dbReference type="CDD" id="cd05233">
    <property type="entry name" value="SDR_c"/>
    <property type="match status" value="1"/>
</dbReference>
<dbReference type="InterPro" id="IPR036291">
    <property type="entry name" value="NAD(P)-bd_dom_sf"/>
</dbReference>
<dbReference type="AlphaFoldDB" id="V5WDF4"/>
<accession>V5WDF4</accession>
<dbReference type="EMBL" id="CP006939">
    <property type="protein sequence ID" value="AHC13822.1"/>
    <property type="molecule type" value="Genomic_DNA"/>
</dbReference>
<evidence type="ECO:0000313" key="3">
    <source>
        <dbReference type="Proteomes" id="UP000018680"/>
    </source>
</evidence>
<dbReference type="Pfam" id="PF13561">
    <property type="entry name" value="adh_short_C2"/>
    <property type="match status" value="1"/>
</dbReference>